<dbReference type="Proteomes" id="UP001165427">
    <property type="component" value="Unassembled WGS sequence"/>
</dbReference>
<organism evidence="1 2">
    <name type="scientific">Desulfatitalea alkaliphila</name>
    <dbReference type="NCBI Taxonomy" id="2929485"/>
    <lineage>
        <taxon>Bacteria</taxon>
        <taxon>Pseudomonadati</taxon>
        <taxon>Thermodesulfobacteriota</taxon>
        <taxon>Desulfobacteria</taxon>
        <taxon>Desulfobacterales</taxon>
        <taxon>Desulfosarcinaceae</taxon>
        <taxon>Desulfatitalea</taxon>
    </lineage>
</organism>
<comment type="caution">
    <text evidence="1">The sequence shown here is derived from an EMBL/GenBank/DDBJ whole genome shotgun (WGS) entry which is preliminary data.</text>
</comment>
<name>A0AA41R1J9_9BACT</name>
<gene>
    <name evidence="1" type="ORF">MRX98_09450</name>
</gene>
<dbReference type="SUPFAM" id="SSF64307">
    <property type="entry name" value="SirA-like"/>
    <property type="match status" value="1"/>
</dbReference>
<accession>A0AA41R1J9</accession>
<protein>
    <recommendedName>
        <fullName evidence="3">TusA-related sulfurtransferase</fullName>
    </recommendedName>
</protein>
<evidence type="ECO:0000313" key="1">
    <source>
        <dbReference type="EMBL" id="MCJ8500794.1"/>
    </source>
</evidence>
<dbReference type="AlphaFoldDB" id="A0AA41R1J9"/>
<proteinExistence type="predicted"/>
<dbReference type="RefSeq" id="WP_246906268.1">
    <property type="nucleotide sequence ID" value="NZ_JALJRB010000008.1"/>
</dbReference>
<evidence type="ECO:0000313" key="2">
    <source>
        <dbReference type="Proteomes" id="UP001165427"/>
    </source>
</evidence>
<dbReference type="Gene3D" id="3.30.110.40">
    <property type="entry name" value="TusA-like domain"/>
    <property type="match status" value="1"/>
</dbReference>
<reference evidence="1" key="1">
    <citation type="submission" date="2022-04" db="EMBL/GenBank/DDBJ databases">
        <title>Desulfatitalea alkaliphila sp. nov., a novel anaerobic sulfate-reducing bacterium isolated from terrestrial mud volcano, Taman Peninsula, Russia.</title>
        <authorList>
            <person name="Khomyakova M.A."/>
            <person name="Merkel A.Y."/>
            <person name="Slobodkin A.I."/>
        </authorList>
    </citation>
    <scope>NUCLEOTIDE SEQUENCE</scope>
    <source>
        <strain evidence="1">M08but</strain>
    </source>
</reference>
<keyword evidence="2" id="KW-1185">Reference proteome</keyword>
<sequence>MSDRPDYCLDFRGAITSLALLKLTRVFREMKTNQTLEVLGLDADTRSDLFRLLPAVAYELIAIDEHDQASIRVYLRKT</sequence>
<evidence type="ECO:0008006" key="3">
    <source>
        <dbReference type="Google" id="ProtNLM"/>
    </source>
</evidence>
<dbReference type="EMBL" id="JALJRB010000008">
    <property type="protein sequence ID" value="MCJ8500794.1"/>
    <property type="molecule type" value="Genomic_DNA"/>
</dbReference>
<dbReference type="InterPro" id="IPR036868">
    <property type="entry name" value="TusA-like_sf"/>
</dbReference>